<keyword evidence="4" id="KW-1185">Reference proteome</keyword>
<protein>
    <submittedName>
        <fullName evidence="3">Uncharacterized protein</fullName>
    </submittedName>
</protein>
<dbReference type="EMBL" id="JBHVBU010000021">
    <property type="protein sequence ID" value="MFE7963466.1"/>
    <property type="molecule type" value="Genomic_DNA"/>
</dbReference>
<evidence type="ECO:0000256" key="2">
    <source>
        <dbReference type="SAM" id="MobiDB-lite"/>
    </source>
</evidence>
<reference evidence="3 4" key="1">
    <citation type="submission" date="2024-09" db="EMBL/GenBank/DDBJ databases">
        <title>The Natural Products Discovery Center: Release of the First 8490 Sequenced Strains for Exploring Actinobacteria Biosynthetic Diversity.</title>
        <authorList>
            <person name="Kalkreuter E."/>
            <person name="Kautsar S.A."/>
            <person name="Yang D."/>
            <person name="Bader C.D."/>
            <person name="Teijaro C.N."/>
            <person name="Fluegel L."/>
            <person name="Davis C.M."/>
            <person name="Simpson J.R."/>
            <person name="Lauterbach L."/>
            <person name="Steele A.D."/>
            <person name="Gui C."/>
            <person name="Meng S."/>
            <person name="Li G."/>
            <person name="Viehrig K."/>
            <person name="Ye F."/>
            <person name="Su P."/>
            <person name="Kiefer A.F."/>
            <person name="Nichols A."/>
            <person name="Cepeda A.J."/>
            <person name="Yan W."/>
            <person name="Fan B."/>
            <person name="Jiang Y."/>
            <person name="Adhikari A."/>
            <person name="Zheng C.-J."/>
            <person name="Schuster L."/>
            <person name="Cowan T.M."/>
            <person name="Smanski M.J."/>
            <person name="Chevrette M.G."/>
            <person name="De Carvalho L.P.S."/>
            <person name="Shen B."/>
        </authorList>
    </citation>
    <scope>NUCLEOTIDE SEQUENCE [LARGE SCALE GENOMIC DNA]</scope>
    <source>
        <strain evidence="3 4">NPDC057399</strain>
    </source>
</reference>
<dbReference type="Proteomes" id="UP001600650">
    <property type="component" value="Unassembled WGS sequence"/>
</dbReference>
<name>A0ABW6JDP3_STRCE</name>
<feature type="region of interest" description="Disordered" evidence="2">
    <location>
        <begin position="156"/>
        <end position="179"/>
    </location>
</feature>
<evidence type="ECO:0000256" key="1">
    <source>
        <dbReference type="SAM" id="Coils"/>
    </source>
</evidence>
<evidence type="ECO:0000313" key="4">
    <source>
        <dbReference type="Proteomes" id="UP001600650"/>
    </source>
</evidence>
<gene>
    <name evidence="3" type="ORF">ACFU0X_10490</name>
</gene>
<sequence>MRKVPVEVQFAPDFARLKAVSDTYRARRQELDDAAERMRNEAIRLTRKGWRESRPKQTARVAATTRWTHQYVARLAGEGWDRTLNGTVEAAGEEDFSALSELSAQVLNLTARCDRLEGVVRAEAVRLAREGKRLRRYGQVAAVARVTGWTREHVDRLAKAPDSAGRAGGRGLPDSKSAA</sequence>
<evidence type="ECO:0000313" key="3">
    <source>
        <dbReference type="EMBL" id="MFE7963466.1"/>
    </source>
</evidence>
<dbReference type="RefSeq" id="WP_381726266.1">
    <property type="nucleotide sequence ID" value="NZ_JBHVBU010000021.1"/>
</dbReference>
<accession>A0ABW6JDP3</accession>
<feature type="coiled-coil region" evidence="1">
    <location>
        <begin position="21"/>
        <end position="48"/>
    </location>
</feature>
<proteinExistence type="predicted"/>
<keyword evidence="1" id="KW-0175">Coiled coil</keyword>
<organism evidence="3 4">
    <name type="scientific">Streptomyces cellulosae</name>
    <dbReference type="NCBI Taxonomy" id="1968"/>
    <lineage>
        <taxon>Bacteria</taxon>
        <taxon>Bacillati</taxon>
        <taxon>Actinomycetota</taxon>
        <taxon>Actinomycetes</taxon>
        <taxon>Kitasatosporales</taxon>
        <taxon>Streptomycetaceae</taxon>
        <taxon>Streptomyces</taxon>
    </lineage>
</organism>
<comment type="caution">
    <text evidence="3">The sequence shown here is derived from an EMBL/GenBank/DDBJ whole genome shotgun (WGS) entry which is preliminary data.</text>
</comment>